<dbReference type="PANTHER" id="PTHR30419:SF8">
    <property type="entry name" value="NITROGEN ASSIMILATION TRANSCRIPTIONAL ACTIVATOR-RELATED"/>
    <property type="match status" value="1"/>
</dbReference>
<dbReference type="SUPFAM" id="SSF46785">
    <property type="entry name" value="Winged helix' DNA-binding domain"/>
    <property type="match status" value="1"/>
</dbReference>
<dbReference type="RefSeq" id="WP_281843815.1">
    <property type="nucleotide sequence ID" value="NZ_BROH01000015.1"/>
</dbReference>
<comment type="similarity">
    <text evidence="1">Belongs to the LysR transcriptional regulatory family.</text>
</comment>
<dbReference type="InterPro" id="IPR050950">
    <property type="entry name" value="HTH-type_LysR_regulators"/>
</dbReference>
<evidence type="ECO:0000313" key="6">
    <source>
        <dbReference type="EMBL" id="GKY89901.1"/>
    </source>
</evidence>
<dbReference type="PROSITE" id="PS50931">
    <property type="entry name" value="HTH_LYSR"/>
    <property type="match status" value="1"/>
</dbReference>
<organism evidence="6 7">
    <name type="scientific">Sinisalibacter aestuarii</name>
    <dbReference type="NCBI Taxonomy" id="2949426"/>
    <lineage>
        <taxon>Bacteria</taxon>
        <taxon>Pseudomonadati</taxon>
        <taxon>Pseudomonadota</taxon>
        <taxon>Alphaproteobacteria</taxon>
        <taxon>Rhodobacterales</taxon>
        <taxon>Roseobacteraceae</taxon>
        <taxon>Sinisalibacter</taxon>
    </lineage>
</organism>
<dbReference type="InterPro" id="IPR036388">
    <property type="entry name" value="WH-like_DNA-bd_sf"/>
</dbReference>
<dbReference type="EMBL" id="BROH01000015">
    <property type="protein sequence ID" value="GKY89901.1"/>
    <property type="molecule type" value="Genomic_DNA"/>
</dbReference>
<protein>
    <recommendedName>
        <fullName evidence="5">HTH lysR-type domain-containing protein</fullName>
    </recommendedName>
</protein>
<dbReference type="Proteomes" id="UP001144205">
    <property type="component" value="Unassembled WGS sequence"/>
</dbReference>
<dbReference type="InterPro" id="IPR005119">
    <property type="entry name" value="LysR_subst-bd"/>
</dbReference>
<proteinExistence type="inferred from homology"/>
<dbReference type="PRINTS" id="PR00039">
    <property type="entry name" value="HTHLYSR"/>
</dbReference>
<evidence type="ECO:0000313" key="7">
    <source>
        <dbReference type="Proteomes" id="UP001144205"/>
    </source>
</evidence>
<dbReference type="Pfam" id="PF00126">
    <property type="entry name" value="HTH_1"/>
    <property type="match status" value="1"/>
</dbReference>
<evidence type="ECO:0000256" key="1">
    <source>
        <dbReference type="ARBA" id="ARBA00009437"/>
    </source>
</evidence>
<accession>A0ABQ5LZL6</accession>
<dbReference type="Gene3D" id="1.10.10.10">
    <property type="entry name" value="Winged helix-like DNA-binding domain superfamily/Winged helix DNA-binding domain"/>
    <property type="match status" value="1"/>
</dbReference>
<dbReference type="InterPro" id="IPR036390">
    <property type="entry name" value="WH_DNA-bd_sf"/>
</dbReference>
<name>A0ABQ5LZL6_9RHOB</name>
<feature type="domain" description="HTH lysR-type" evidence="5">
    <location>
        <begin position="1"/>
        <end position="61"/>
    </location>
</feature>
<sequence>MRLSLPRQLSIFAKTYDLQSVSLAAEALGLTQSAASKSLIALENQLGTRLLARSPRGTLPTPAGKVLRTRVRFIERELELAADEMMSELNMNGSKIAIGAGPSWAAKLLPPMITELHREYPLVQIELVSGSGDYLVPYLEEGVLDIYFGLPPDSAQFTNYTILDGASIDVAIYARGSHPIFQDDGPLLDNVHRYPWMGFAHHIELHRRIADYCERTNRPYRPFEMQIMSLLALMSIARETDHIAFATDILEEEMTSRGFKRIAPEEKIYSFESSVAVRTSMLDLAPIKKLIELAKSRLAK</sequence>
<comment type="caution">
    <text evidence="6">The sequence shown here is derived from an EMBL/GenBank/DDBJ whole genome shotgun (WGS) entry which is preliminary data.</text>
</comment>
<evidence type="ECO:0000259" key="5">
    <source>
        <dbReference type="PROSITE" id="PS50931"/>
    </source>
</evidence>
<dbReference type="Gene3D" id="3.40.190.10">
    <property type="entry name" value="Periplasmic binding protein-like II"/>
    <property type="match status" value="2"/>
</dbReference>
<evidence type="ECO:0000256" key="2">
    <source>
        <dbReference type="ARBA" id="ARBA00023015"/>
    </source>
</evidence>
<dbReference type="PANTHER" id="PTHR30419">
    <property type="entry name" value="HTH-TYPE TRANSCRIPTIONAL REGULATOR YBHD"/>
    <property type="match status" value="1"/>
</dbReference>
<keyword evidence="3" id="KW-0238">DNA-binding</keyword>
<dbReference type="SUPFAM" id="SSF53850">
    <property type="entry name" value="Periplasmic binding protein-like II"/>
    <property type="match status" value="1"/>
</dbReference>
<keyword evidence="2" id="KW-0805">Transcription regulation</keyword>
<evidence type="ECO:0000256" key="4">
    <source>
        <dbReference type="ARBA" id="ARBA00023163"/>
    </source>
</evidence>
<gene>
    <name evidence="6" type="ORF">STA1M1_37700</name>
</gene>
<reference evidence="6" key="1">
    <citation type="journal article" date="2023" name="Int. J. Syst. Evol. Microbiol.">
        <title>Sinisalibacter aestuarii sp. nov., isolated from estuarine sediment of the Arakawa River.</title>
        <authorList>
            <person name="Arafat S.T."/>
            <person name="Hirano S."/>
            <person name="Sato A."/>
            <person name="Takeuchi K."/>
            <person name="Yasuda T."/>
            <person name="Terahara T."/>
            <person name="Hamada M."/>
            <person name="Kobayashi T."/>
        </authorList>
    </citation>
    <scope>NUCLEOTIDE SEQUENCE</scope>
    <source>
        <strain evidence="6">B-399</strain>
    </source>
</reference>
<keyword evidence="4" id="KW-0804">Transcription</keyword>
<evidence type="ECO:0000256" key="3">
    <source>
        <dbReference type="ARBA" id="ARBA00023125"/>
    </source>
</evidence>
<dbReference type="InterPro" id="IPR000847">
    <property type="entry name" value="LysR_HTH_N"/>
</dbReference>
<dbReference type="Pfam" id="PF03466">
    <property type="entry name" value="LysR_substrate"/>
    <property type="match status" value="1"/>
</dbReference>
<keyword evidence="7" id="KW-1185">Reference proteome</keyword>